<dbReference type="EMBL" id="JACGCM010000601">
    <property type="protein sequence ID" value="KAF6170208.1"/>
    <property type="molecule type" value="Genomic_DNA"/>
</dbReference>
<dbReference type="AlphaFoldDB" id="A0A7J7NTG8"/>
<gene>
    <name evidence="2" type="ORF">GIB67_038741</name>
</gene>
<proteinExistence type="predicted"/>
<evidence type="ECO:0000313" key="3">
    <source>
        <dbReference type="Proteomes" id="UP000541444"/>
    </source>
</evidence>
<comment type="caution">
    <text evidence="2">The sequence shown here is derived from an EMBL/GenBank/DDBJ whole genome shotgun (WGS) entry which is preliminary data.</text>
</comment>
<name>A0A7J7NTG8_9MAGN</name>
<organism evidence="2 3">
    <name type="scientific">Kingdonia uniflora</name>
    <dbReference type="NCBI Taxonomy" id="39325"/>
    <lineage>
        <taxon>Eukaryota</taxon>
        <taxon>Viridiplantae</taxon>
        <taxon>Streptophyta</taxon>
        <taxon>Embryophyta</taxon>
        <taxon>Tracheophyta</taxon>
        <taxon>Spermatophyta</taxon>
        <taxon>Magnoliopsida</taxon>
        <taxon>Ranunculales</taxon>
        <taxon>Circaeasteraceae</taxon>
        <taxon>Kingdonia</taxon>
    </lineage>
</organism>
<protein>
    <submittedName>
        <fullName evidence="2">Uncharacterized protein</fullName>
    </submittedName>
</protein>
<evidence type="ECO:0000256" key="1">
    <source>
        <dbReference type="SAM" id="MobiDB-lite"/>
    </source>
</evidence>
<sequence>MKEKISVWLDVYEAEQAVKKGVGEDSVRRRPLVLLEKNNAITRKARKWKEVPARYKASINSSSIVSTTPAVSRPSPYPNVARKVS</sequence>
<dbReference type="Proteomes" id="UP000541444">
    <property type="component" value="Unassembled WGS sequence"/>
</dbReference>
<reference evidence="2 3" key="1">
    <citation type="journal article" date="2020" name="IScience">
        <title>Genome Sequencing of the Endangered Kingdonia uniflora (Circaeasteraceae, Ranunculales) Reveals Potential Mechanisms of Evolutionary Specialization.</title>
        <authorList>
            <person name="Sun Y."/>
            <person name="Deng T."/>
            <person name="Zhang A."/>
            <person name="Moore M.J."/>
            <person name="Landis J.B."/>
            <person name="Lin N."/>
            <person name="Zhang H."/>
            <person name="Zhang X."/>
            <person name="Huang J."/>
            <person name="Zhang X."/>
            <person name="Sun H."/>
            <person name="Wang H."/>
        </authorList>
    </citation>
    <scope>NUCLEOTIDE SEQUENCE [LARGE SCALE GENOMIC DNA]</scope>
    <source>
        <strain evidence="2">TB1705</strain>
        <tissue evidence="2">Leaf</tissue>
    </source>
</reference>
<feature type="region of interest" description="Disordered" evidence="1">
    <location>
        <begin position="65"/>
        <end position="85"/>
    </location>
</feature>
<accession>A0A7J7NTG8</accession>
<evidence type="ECO:0000313" key="2">
    <source>
        <dbReference type="EMBL" id="KAF6170208.1"/>
    </source>
</evidence>
<keyword evidence="3" id="KW-1185">Reference proteome</keyword>